<feature type="compositionally biased region" description="Pro residues" evidence="1">
    <location>
        <begin position="1"/>
        <end position="10"/>
    </location>
</feature>
<dbReference type="Proteomes" id="UP000265520">
    <property type="component" value="Unassembled WGS sequence"/>
</dbReference>
<dbReference type="AlphaFoldDB" id="A0A392RFC8"/>
<evidence type="ECO:0000313" key="3">
    <source>
        <dbReference type="Proteomes" id="UP000265520"/>
    </source>
</evidence>
<feature type="compositionally biased region" description="Polar residues" evidence="1">
    <location>
        <begin position="39"/>
        <end position="48"/>
    </location>
</feature>
<reference evidence="2 3" key="1">
    <citation type="journal article" date="2018" name="Front. Plant Sci.">
        <title>Red Clover (Trifolium pratense) and Zigzag Clover (T. medium) - A Picture of Genomic Similarities and Differences.</title>
        <authorList>
            <person name="Dluhosova J."/>
            <person name="Istvanek J."/>
            <person name="Nedelnik J."/>
            <person name="Repkova J."/>
        </authorList>
    </citation>
    <scope>NUCLEOTIDE SEQUENCE [LARGE SCALE GENOMIC DNA]</scope>
    <source>
        <strain evidence="3">cv. 10/8</strain>
        <tissue evidence="2">Leaf</tissue>
    </source>
</reference>
<feature type="region of interest" description="Disordered" evidence="1">
    <location>
        <begin position="1"/>
        <end position="88"/>
    </location>
</feature>
<evidence type="ECO:0000313" key="2">
    <source>
        <dbReference type="EMBL" id="MCI34536.1"/>
    </source>
</evidence>
<dbReference type="EMBL" id="LXQA010214643">
    <property type="protein sequence ID" value="MCI34536.1"/>
    <property type="molecule type" value="Genomic_DNA"/>
</dbReference>
<sequence>TPPTSPPPTPSTASATPTPPLPPPTLARTSQPPYIVWSQPKQTGAQTAHTKESHPPRALSRKKYLTRPPPFSKHAPRTICPLAHHHPA</sequence>
<keyword evidence="3" id="KW-1185">Reference proteome</keyword>
<proteinExistence type="predicted"/>
<protein>
    <submittedName>
        <fullName evidence="2">Uncharacterized protein</fullName>
    </submittedName>
</protein>
<feature type="non-terminal residue" evidence="2">
    <location>
        <position position="1"/>
    </location>
</feature>
<name>A0A392RFC8_9FABA</name>
<organism evidence="2 3">
    <name type="scientific">Trifolium medium</name>
    <dbReference type="NCBI Taxonomy" id="97028"/>
    <lineage>
        <taxon>Eukaryota</taxon>
        <taxon>Viridiplantae</taxon>
        <taxon>Streptophyta</taxon>
        <taxon>Embryophyta</taxon>
        <taxon>Tracheophyta</taxon>
        <taxon>Spermatophyta</taxon>
        <taxon>Magnoliopsida</taxon>
        <taxon>eudicotyledons</taxon>
        <taxon>Gunneridae</taxon>
        <taxon>Pentapetalae</taxon>
        <taxon>rosids</taxon>
        <taxon>fabids</taxon>
        <taxon>Fabales</taxon>
        <taxon>Fabaceae</taxon>
        <taxon>Papilionoideae</taxon>
        <taxon>50 kb inversion clade</taxon>
        <taxon>NPAAA clade</taxon>
        <taxon>Hologalegina</taxon>
        <taxon>IRL clade</taxon>
        <taxon>Trifolieae</taxon>
        <taxon>Trifolium</taxon>
    </lineage>
</organism>
<accession>A0A392RFC8</accession>
<comment type="caution">
    <text evidence="2">The sequence shown here is derived from an EMBL/GenBank/DDBJ whole genome shotgun (WGS) entry which is preliminary data.</text>
</comment>
<evidence type="ECO:0000256" key="1">
    <source>
        <dbReference type="SAM" id="MobiDB-lite"/>
    </source>
</evidence>